<dbReference type="Proteomes" id="UP000554482">
    <property type="component" value="Unassembled WGS sequence"/>
</dbReference>
<evidence type="ECO:0000313" key="2">
    <source>
        <dbReference type="Proteomes" id="UP000554482"/>
    </source>
</evidence>
<sequence>MITTTIAVRILSSSSSFMFSPKPPSLLPTLLLRRPLSILSSTMATVNSNSFAASLSPIHHQLTRGTTTNPAASTSSNPTGVWPLPLRVSSLEDEWHRRPRTCTCGFCSDCRCIDHRHWLAIMPTNGFHIQTEEALFDLYIKAIANAIGR</sequence>
<protein>
    <submittedName>
        <fullName evidence="1">Uncharacterized protein</fullName>
    </submittedName>
</protein>
<dbReference type="EMBL" id="JABWDY010034798">
    <property type="protein sequence ID" value="KAF5182388.1"/>
    <property type="molecule type" value="Genomic_DNA"/>
</dbReference>
<proteinExistence type="predicted"/>
<evidence type="ECO:0000313" key="1">
    <source>
        <dbReference type="EMBL" id="KAF5182388.1"/>
    </source>
</evidence>
<dbReference type="AlphaFoldDB" id="A0A7J6VCR1"/>
<organism evidence="1 2">
    <name type="scientific">Thalictrum thalictroides</name>
    <name type="common">Rue-anemone</name>
    <name type="synonym">Anemone thalictroides</name>
    <dbReference type="NCBI Taxonomy" id="46969"/>
    <lineage>
        <taxon>Eukaryota</taxon>
        <taxon>Viridiplantae</taxon>
        <taxon>Streptophyta</taxon>
        <taxon>Embryophyta</taxon>
        <taxon>Tracheophyta</taxon>
        <taxon>Spermatophyta</taxon>
        <taxon>Magnoliopsida</taxon>
        <taxon>Ranunculales</taxon>
        <taxon>Ranunculaceae</taxon>
        <taxon>Thalictroideae</taxon>
        <taxon>Thalictrum</taxon>
    </lineage>
</organism>
<accession>A0A7J6VCR1</accession>
<keyword evidence="2" id="KW-1185">Reference proteome</keyword>
<name>A0A7J6VCR1_THATH</name>
<comment type="caution">
    <text evidence="1">The sequence shown here is derived from an EMBL/GenBank/DDBJ whole genome shotgun (WGS) entry which is preliminary data.</text>
</comment>
<gene>
    <name evidence="1" type="ORF">FRX31_028025</name>
</gene>
<reference evidence="1 2" key="1">
    <citation type="submission" date="2020-06" db="EMBL/GenBank/DDBJ databases">
        <title>Transcriptomic and genomic resources for Thalictrum thalictroides and T. hernandezii: Facilitating candidate gene discovery in an emerging model plant lineage.</title>
        <authorList>
            <person name="Arias T."/>
            <person name="Riano-Pachon D.M."/>
            <person name="Di Stilio V.S."/>
        </authorList>
    </citation>
    <scope>NUCLEOTIDE SEQUENCE [LARGE SCALE GENOMIC DNA]</scope>
    <source>
        <strain evidence="2">cv. WT478/WT964</strain>
        <tissue evidence="1">Leaves</tissue>
    </source>
</reference>